<dbReference type="PANTHER" id="PTHR30097:SF4">
    <property type="entry name" value="SLR6042 PROTEIN"/>
    <property type="match status" value="1"/>
</dbReference>
<protein>
    <submittedName>
        <fullName evidence="5">Efflux RND transporter periplasmic adaptor subunit</fullName>
    </submittedName>
</protein>
<evidence type="ECO:0000259" key="4">
    <source>
        <dbReference type="Pfam" id="PF25973"/>
    </source>
</evidence>
<dbReference type="EMBL" id="JAGKSB010000003">
    <property type="protein sequence ID" value="MBP3942705.1"/>
    <property type="molecule type" value="Genomic_DNA"/>
</dbReference>
<comment type="similarity">
    <text evidence="1">Belongs to the membrane fusion protein (MFP) (TC 8.A.1) family.</text>
</comment>
<dbReference type="Gene3D" id="1.10.287.470">
    <property type="entry name" value="Helix hairpin bin"/>
    <property type="match status" value="1"/>
</dbReference>
<organism evidence="5 6">
    <name type="scientific">Rhinopithecimicrobium faecis</name>
    <dbReference type="NCBI Taxonomy" id="2820698"/>
    <lineage>
        <taxon>Bacteria</taxon>
        <taxon>Pseudomonadati</taxon>
        <taxon>Bacteroidota</taxon>
        <taxon>Sphingobacteriia</taxon>
        <taxon>Sphingobacteriales</taxon>
        <taxon>Sphingobacteriaceae</taxon>
        <taxon>Rhinopithecimicrobium</taxon>
    </lineage>
</organism>
<evidence type="ECO:0000256" key="1">
    <source>
        <dbReference type="ARBA" id="ARBA00009477"/>
    </source>
</evidence>
<sequence>MLPLNAKTGKFTYLLKACKGISFALFLLAVCSCQGGLKQREAPAADSLFCLPTEFKPLLQTISLKKRPVMEQLNFVGQVSYNENEVASISPTLSGAVQAVYVDLGDYVKKGQLLASIKSTAIHDLAQEQQQNSNALVGVQQRLKRQQSMLEDGLIAAAEIEETQVALKNLQAAGKQLAKNTNFYNALPAQGIFEVRAPKDGFIVEKSISPGQTLEALQEPIFVLSNLHEVWVMVNIHVRDLNAVTVGAEVQVETVAFPDSPFSGKIAAISNVFNQDEHVLKAKVVLSNTALKLKPGMSAEIQLLTPHAQEELIAIPNSHIIFYQNKHFVLRYKDDCHIEKIAVVAAYKNNEYSYVKEGFEVGDRLISANELLIFEALNSH</sequence>
<dbReference type="GO" id="GO:0016020">
    <property type="term" value="C:membrane"/>
    <property type="evidence" value="ECO:0007669"/>
    <property type="project" value="InterPro"/>
</dbReference>
<dbReference type="PROSITE" id="PS51257">
    <property type="entry name" value="PROKAR_LIPOPROTEIN"/>
    <property type="match status" value="1"/>
</dbReference>
<dbReference type="GO" id="GO:0060003">
    <property type="term" value="P:copper ion export"/>
    <property type="evidence" value="ECO:0007669"/>
    <property type="project" value="TreeGrafter"/>
</dbReference>
<dbReference type="Pfam" id="PF25973">
    <property type="entry name" value="BSH_CzcB"/>
    <property type="match status" value="1"/>
</dbReference>
<dbReference type="Gene3D" id="2.40.50.100">
    <property type="match status" value="1"/>
</dbReference>
<evidence type="ECO:0000313" key="5">
    <source>
        <dbReference type="EMBL" id="MBP3942705.1"/>
    </source>
</evidence>
<feature type="domain" description="CusB-like beta-barrel" evidence="3">
    <location>
        <begin position="229"/>
        <end position="304"/>
    </location>
</feature>
<dbReference type="Gene3D" id="2.40.30.170">
    <property type="match status" value="1"/>
</dbReference>
<dbReference type="AlphaFoldDB" id="A0A8T4H8W3"/>
<dbReference type="InterPro" id="IPR006143">
    <property type="entry name" value="RND_pump_MFP"/>
</dbReference>
<dbReference type="InterPro" id="IPR058792">
    <property type="entry name" value="Beta-barrel_RND_2"/>
</dbReference>
<dbReference type="SUPFAM" id="SSF111369">
    <property type="entry name" value="HlyD-like secretion proteins"/>
    <property type="match status" value="1"/>
</dbReference>
<comment type="caution">
    <text evidence="5">The sequence shown here is derived from an EMBL/GenBank/DDBJ whole genome shotgun (WGS) entry which is preliminary data.</text>
</comment>
<reference evidence="5" key="1">
    <citation type="submission" date="2021-03" db="EMBL/GenBank/DDBJ databases">
        <authorList>
            <person name="Lu T."/>
            <person name="Wang Q."/>
            <person name="Han X."/>
        </authorList>
    </citation>
    <scope>NUCLEOTIDE SEQUENCE</scope>
    <source>
        <strain evidence="5">WQ 2009</strain>
    </source>
</reference>
<dbReference type="InterPro" id="IPR051909">
    <property type="entry name" value="MFP_Cation_Efflux"/>
</dbReference>
<proteinExistence type="inferred from homology"/>
<dbReference type="InterPro" id="IPR058647">
    <property type="entry name" value="BSH_CzcB-like"/>
</dbReference>
<dbReference type="FunFam" id="2.40.30.170:FF:000010">
    <property type="entry name" value="Efflux RND transporter periplasmic adaptor subunit"/>
    <property type="match status" value="1"/>
</dbReference>
<dbReference type="GO" id="GO:0022857">
    <property type="term" value="F:transmembrane transporter activity"/>
    <property type="evidence" value="ECO:0007669"/>
    <property type="project" value="InterPro"/>
</dbReference>
<dbReference type="Proteomes" id="UP000679691">
    <property type="component" value="Unassembled WGS sequence"/>
</dbReference>
<name>A0A8T4H8W3_9SPHI</name>
<gene>
    <name evidence="5" type="ORF">J5U18_03855</name>
</gene>
<keyword evidence="6" id="KW-1185">Reference proteome</keyword>
<feature type="domain" description="CzcB-like barrel-sandwich hybrid" evidence="4">
    <location>
        <begin position="86"/>
        <end position="225"/>
    </location>
</feature>
<dbReference type="PANTHER" id="PTHR30097">
    <property type="entry name" value="CATION EFFLUX SYSTEM PROTEIN CUSB"/>
    <property type="match status" value="1"/>
</dbReference>
<evidence type="ECO:0000259" key="3">
    <source>
        <dbReference type="Pfam" id="PF25954"/>
    </source>
</evidence>
<dbReference type="GO" id="GO:0015679">
    <property type="term" value="P:plasma membrane copper ion transport"/>
    <property type="evidence" value="ECO:0007669"/>
    <property type="project" value="TreeGrafter"/>
</dbReference>
<evidence type="ECO:0000313" key="6">
    <source>
        <dbReference type="Proteomes" id="UP000679691"/>
    </source>
</evidence>
<accession>A0A8T4H8W3</accession>
<evidence type="ECO:0000256" key="2">
    <source>
        <dbReference type="ARBA" id="ARBA00022448"/>
    </source>
</evidence>
<dbReference type="GO" id="GO:0030313">
    <property type="term" value="C:cell envelope"/>
    <property type="evidence" value="ECO:0007669"/>
    <property type="project" value="TreeGrafter"/>
</dbReference>
<keyword evidence="2" id="KW-0813">Transport</keyword>
<dbReference type="Pfam" id="PF25954">
    <property type="entry name" value="Beta-barrel_RND_2"/>
    <property type="match status" value="1"/>
</dbReference>
<dbReference type="RefSeq" id="WP_353546187.1">
    <property type="nucleotide sequence ID" value="NZ_JAGKSB010000003.1"/>
</dbReference>
<dbReference type="Gene3D" id="2.40.420.20">
    <property type="match status" value="1"/>
</dbReference>
<dbReference type="NCBIfam" id="TIGR01730">
    <property type="entry name" value="RND_mfp"/>
    <property type="match status" value="1"/>
</dbReference>